<feature type="non-terminal residue" evidence="1">
    <location>
        <position position="1"/>
    </location>
</feature>
<comment type="caution">
    <text evidence="1">The sequence shown here is derived from an EMBL/GenBank/DDBJ whole genome shotgun (WGS) entry which is preliminary data.</text>
</comment>
<reference evidence="1 2" key="1">
    <citation type="submission" date="2024-01" db="EMBL/GenBank/DDBJ databases">
        <title>A draft genome for the cacao thread blight pathogen Marasmiellus scandens.</title>
        <authorList>
            <person name="Baruah I.K."/>
            <person name="Leung J."/>
            <person name="Bukari Y."/>
            <person name="Amoako-Attah I."/>
            <person name="Meinhardt L.W."/>
            <person name="Bailey B.A."/>
            <person name="Cohen S.P."/>
        </authorList>
    </citation>
    <scope>NUCLEOTIDE SEQUENCE [LARGE SCALE GENOMIC DNA]</scope>
    <source>
        <strain evidence="1 2">GH-19</strain>
    </source>
</reference>
<dbReference type="Proteomes" id="UP001498398">
    <property type="component" value="Unassembled WGS sequence"/>
</dbReference>
<sequence>TFGPVPRDEAGIFTDEFSEGGFYFAEGRNEIRTRSGKMPAWTASCDTAHCNCGTRDPGSLPLDLAALNPLLRGIL</sequence>
<evidence type="ECO:0000313" key="2">
    <source>
        <dbReference type="Proteomes" id="UP001498398"/>
    </source>
</evidence>
<evidence type="ECO:0000313" key="1">
    <source>
        <dbReference type="EMBL" id="KAK7471259.1"/>
    </source>
</evidence>
<name>A0ABR1K5E4_9AGAR</name>
<organism evidence="1 2">
    <name type="scientific">Marasmiellus scandens</name>
    <dbReference type="NCBI Taxonomy" id="2682957"/>
    <lineage>
        <taxon>Eukaryota</taxon>
        <taxon>Fungi</taxon>
        <taxon>Dikarya</taxon>
        <taxon>Basidiomycota</taxon>
        <taxon>Agaricomycotina</taxon>
        <taxon>Agaricomycetes</taxon>
        <taxon>Agaricomycetidae</taxon>
        <taxon>Agaricales</taxon>
        <taxon>Marasmiineae</taxon>
        <taxon>Omphalotaceae</taxon>
        <taxon>Marasmiellus</taxon>
    </lineage>
</organism>
<dbReference type="EMBL" id="JBANRG010000002">
    <property type="protein sequence ID" value="KAK7471259.1"/>
    <property type="molecule type" value="Genomic_DNA"/>
</dbReference>
<keyword evidence="2" id="KW-1185">Reference proteome</keyword>
<proteinExistence type="predicted"/>
<gene>
    <name evidence="1" type="ORF">VKT23_002667</name>
</gene>
<protein>
    <submittedName>
        <fullName evidence="1">Uncharacterized protein</fullName>
    </submittedName>
</protein>
<accession>A0ABR1K5E4</accession>